<comment type="caution">
    <text evidence="8">The sequence shown here is derived from an EMBL/GenBank/DDBJ whole genome shotgun (WGS) entry which is preliminary data.</text>
</comment>
<gene>
    <name evidence="8" type="ORF">HNR21_006611</name>
</gene>
<dbReference type="RefSeq" id="WP_182708196.1">
    <property type="nucleotide sequence ID" value="NZ_JACJII010000001.1"/>
</dbReference>
<accession>A0A7W3N556</accession>
<sequence>MTPTEVSGAVAAAVRDAVRDGDLAAGVPDEVPLTAFGPGSYGTPVALRLAAAQRRPALQVANAIAGRLAGRPRIAEARVSGPGFLTVVVERPGTLAAGILAEGRSYGRVDGVTLGGGWPDRPRTFDNPGFSVRYAYARAAAVQRRAEALGIPLGDPGLLQQADEGVLLAALAELPSRAAQAARERDPVPLRRHLERVADAFHQVYEHCPALPVGDEKPGAMHAARRTLAEAVRIVLANGLNMIGESPRERI</sequence>
<dbReference type="GO" id="GO:0005524">
    <property type="term" value="F:ATP binding"/>
    <property type="evidence" value="ECO:0007669"/>
    <property type="project" value="UniProtKB-KW"/>
</dbReference>
<dbReference type="Proteomes" id="UP000539313">
    <property type="component" value="Unassembled WGS sequence"/>
</dbReference>
<keyword evidence="8" id="KW-0030">Aminoacyl-tRNA synthetase</keyword>
<reference evidence="8 9" key="1">
    <citation type="submission" date="2020-08" db="EMBL/GenBank/DDBJ databases">
        <title>Sequencing the genomes of 1000 actinobacteria strains.</title>
        <authorList>
            <person name="Klenk H.-P."/>
        </authorList>
    </citation>
    <scope>NUCLEOTIDE SEQUENCE [LARGE SCALE GENOMIC DNA]</scope>
    <source>
        <strain evidence="8 9">DSM 45823</strain>
    </source>
</reference>
<feature type="domain" description="DALR anticodon binding" evidence="6">
    <location>
        <begin position="132"/>
        <end position="251"/>
    </location>
</feature>
<keyword evidence="9" id="KW-1185">Reference proteome</keyword>
<evidence type="ECO:0000313" key="9">
    <source>
        <dbReference type="Proteomes" id="UP000539313"/>
    </source>
</evidence>
<proteinExistence type="predicted"/>
<evidence type="ECO:0000256" key="1">
    <source>
        <dbReference type="ARBA" id="ARBA00012837"/>
    </source>
</evidence>
<feature type="domain" description="Arginyl tRNA synthetase N-terminal" evidence="7">
    <location>
        <begin position="4"/>
        <end position="89"/>
    </location>
</feature>
<dbReference type="GO" id="GO:0005737">
    <property type="term" value="C:cytoplasm"/>
    <property type="evidence" value="ECO:0007669"/>
    <property type="project" value="InterPro"/>
</dbReference>
<evidence type="ECO:0000313" key="8">
    <source>
        <dbReference type="EMBL" id="MBA9007729.1"/>
    </source>
</evidence>
<keyword evidence="2 8" id="KW-0436">Ligase</keyword>
<evidence type="ECO:0000256" key="3">
    <source>
        <dbReference type="ARBA" id="ARBA00022741"/>
    </source>
</evidence>
<dbReference type="Gene3D" id="1.10.730.10">
    <property type="entry name" value="Isoleucyl-tRNA Synthetase, Domain 1"/>
    <property type="match status" value="1"/>
</dbReference>
<dbReference type="InterPro" id="IPR008909">
    <property type="entry name" value="DALR_anticod-bd"/>
</dbReference>
<dbReference type="SUPFAM" id="SSF47323">
    <property type="entry name" value="Anticodon-binding domain of a subclass of class I aminoacyl-tRNA synthetases"/>
    <property type="match status" value="1"/>
</dbReference>
<organism evidence="8 9">
    <name type="scientific">Thermomonospora cellulosilytica</name>
    <dbReference type="NCBI Taxonomy" id="1411118"/>
    <lineage>
        <taxon>Bacteria</taxon>
        <taxon>Bacillati</taxon>
        <taxon>Actinomycetota</taxon>
        <taxon>Actinomycetes</taxon>
        <taxon>Streptosporangiales</taxon>
        <taxon>Thermomonosporaceae</taxon>
        <taxon>Thermomonospora</taxon>
    </lineage>
</organism>
<name>A0A7W3N556_9ACTN</name>
<dbReference type="Gene3D" id="3.30.1360.70">
    <property type="entry name" value="Arginyl tRNA synthetase N-terminal domain"/>
    <property type="match status" value="1"/>
</dbReference>
<dbReference type="GO" id="GO:0004814">
    <property type="term" value="F:arginine-tRNA ligase activity"/>
    <property type="evidence" value="ECO:0007669"/>
    <property type="project" value="UniProtKB-EC"/>
</dbReference>
<dbReference type="InterPro" id="IPR001278">
    <property type="entry name" value="Arg-tRNA-ligase"/>
</dbReference>
<evidence type="ECO:0000256" key="4">
    <source>
        <dbReference type="ARBA" id="ARBA00022840"/>
    </source>
</evidence>
<protein>
    <recommendedName>
        <fullName evidence="1">arginine--tRNA ligase</fullName>
        <ecNumber evidence="1">6.1.1.19</ecNumber>
    </recommendedName>
</protein>
<dbReference type="PANTHER" id="PTHR11956:SF5">
    <property type="entry name" value="ARGININE--TRNA LIGASE, CYTOPLASMIC"/>
    <property type="match status" value="1"/>
</dbReference>
<evidence type="ECO:0000256" key="5">
    <source>
        <dbReference type="ARBA" id="ARBA00049339"/>
    </source>
</evidence>
<keyword evidence="4" id="KW-0067">ATP-binding</keyword>
<dbReference type="EC" id="6.1.1.19" evidence="1"/>
<dbReference type="InterPro" id="IPR036695">
    <property type="entry name" value="Arg-tRNA-synth_N_sf"/>
</dbReference>
<dbReference type="InterPro" id="IPR009080">
    <property type="entry name" value="tRNAsynth_Ia_anticodon-bd"/>
</dbReference>
<dbReference type="PANTHER" id="PTHR11956">
    <property type="entry name" value="ARGINYL-TRNA SYNTHETASE"/>
    <property type="match status" value="1"/>
</dbReference>
<dbReference type="EMBL" id="JACJII010000001">
    <property type="protein sequence ID" value="MBA9007729.1"/>
    <property type="molecule type" value="Genomic_DNA"/>
</dbReference>
<dbReference type="GO" id="GO:0006420">
    <property type="term" value="P:arginyl-tRNA aminoacylation"/>
    <property type="evidence" value="ECO:0007669"/>
    <property type="project" value="InterPro"/>
</dbReference>
<evidence type="ECO:0000259" key="7">
    <source>
        <dbReference type="SMART" id="SM01016"/>
    </source>
</evidence>
<evidence type="ECO:0000256" key="2">
    <source>
        <dbReference type="ARBA" id="ARBA00022598"/>
    </source>
</evidence>
<dbReference type="SMART" id="SM01016">
    <property type="entry name" value="Arg_tRNA_synt_N"/>
    <property type="match status" value="1"/>
</dbReference>
<dbReference type="AlphaFoldDB" id="A0A7W3N556"/>
<dbReference type="InterPro" id="IPR005148">
    <property type="entry name" value="Arg-tRNA-synth_N"/>
</dbReference>
<dbReference type="SMART" id="SM00836">
    <property type="entry name" value="DALR_1"/>
    <property type="match status" value="1"/>
</dbReference>
<keyword evidence="3" id="KW-0547">Nucleotide-binding</keyword>
<comment type="catalytic activity">
    <reaction evidence="5">
        <text>tRNA(Arg) + L-arginine + ATP = L-arginyl-tRNA(Arg) + AMP + diphosphate</text>
        <dbReference type="Rhea" id="RHEA:20301"/>
        <dbReference type="Rhea" id="RHEA-COMP:9658"/>
        <dbReference type="Rhea" id="RHEA-COMP:9673"/>
        <dbReference type="ChEBI" id="CHEBI:30616"/>
        <dbReference type="ChEBI" id="CHEBI:32682"/>
        <dbReference type="ChEBI" id="CHEBI:33019"/>
        <dbReference type="ChEBI" id="CHEBI:78442"/>
        <dbReference type="ChEBI" id="CHEBI:78513"/>
        <dbReference type="ChEBI" id="CHEBI:456215"/>
        <dbReference type="EC" id="6.1.1.19"/>
    </reaction>
</comment>
<dbReference type="Pfam" id="PF03485">
    <property type="entry name" value="Arg_tRNA_synt_N"/>
    <property type="match status" value="1"/>
</dbReference>
<dbReference type="SUPFAM" id="SSF55190">
    <property type="entry name" value="Arginyl-tRNA synthetase (ArgRS), N-terminal 'additional' domain"/>
    <property type="match status" value="1"/>
</dbReference>
<dbReference type="Pfam" id="PF05746">
    <property type="entry name" value="DALR_1"/>
    <property type="match status" value="1"/>
</dbReference>
<evidence type="ECO:0000259" key="6">
    <source>
        <dbReference type="SMART" id="SM00836"/>
    </source>
</evidence>